<keyword evidence="3" id="KW-1185">Reference proteome</keyword>
<evidence type="ECO:0000256" key="1">
    <source>
        <dbReference type="SAM" id="MobiDB-lite"/>
    </source>
</evidence>
<proteinExistence type="predicted"/>
<sequence length="72" mass="7536">MSNQGSSQSTTTESATTVTVVSGNATDLKAAESPGKKDQECHTVVLTKDEESLLEPSGENAKGSRGINIRKK</sequence>
<protein>
    <submittedName>
        <fullName evidence="2">Uncharacterized protein</fullName>
    </submittedName>
</protein>
<feature type="region of interest" description="Disordered" evidence="1">
    <location>
        <begin position="49"/>
        <end position="72"/>
    </location>
</feature>
<name>A0A4Z1PCT0_9PEZI</name>
<organism evidence="2 3">
    <name type="scientific">Venturia nashicola</name>
    <dbReference type="NCBI Taxonomy" id="86259"/>
    <lineage>
        <taxon>Eukaryota</taxon>
        <taxon>Fungi</taxon>
        <taxon>Dikarya</taxon>
        <taxon>Ascomycota</taxon>
        <taxon>Pezizomycotina</taxon>
        <taxon>Dothideomycetes</taxon>
        <taxon>Pleosporomycetidae</taxon>
        <taxon>Venturiales</taxon>
        <taxon>Venturiaceae</taxon>
        <taxon>Venturia</taxon>
    </lineage>
</organism>
<dbReference type="Proteomes" id="UP000298493">
    <property type="component" value="Unassembled WGS sequence"/>
</dbReference>
<comment type="caution">
    <text evidence="2">The sequence shown here is derived from an EMBL/GenBank/DDBJ whole genome shotgun (WGS) entry which is preliminary data.</text>
</comment>
<gene>
    <name evidence="2" type="ORF">E6O75_ATG06054</name>
</gene>
<accession>A0A4Z1PCT0</accession>
<evidence type="ECO:0000313" key="3">
    <source>
        <dbReference type="Proteomes" id="UP000298493"/>
    </source>
</evidence>
<evidence type="ECO:0000313" key="2">
    <source>
        <dbReference type="EMBL" id="TID18933.1"/>
    </source>
</evidence>
<reference evidence="2 3" key="1">
    <citation type="submission" date="2019-04" db="EMBL/GenBank/DDBJ databases">
        <title>High contiguity whole genome sequence and gene annotation resource for two Venturia nashicola isolates.</title>
        <authorList>
            <person name="Prokchorchik M."/>
            <person name="Won K."/>
            <person name="Lee Y."/>
            <person name="Choi E.D."/>
            <person name="Segonzac C."/>
            <person name="Sohn K.H."/>
        </authorList>
    </citation>
    <scope>NUCLEOTIDE SEQUENCE [LARGE SCALE GENOMIC DNA]</scope>
    <source>
        <strain evidence="2 3">PRI2</strain>
    </source>
</reference>
<dbReference type="AlphaFoldDB" id="A0A4Z1PCT0"/>
<dbReference type="EMBL" id="SNSC02000013">
    <property type="protein sequence ID" value="TID18933.1"/>
    <property type="molecule type" value="Genomic_DNA"/>
</dbReference>